<dbReference type="EMBL" id="UPHP01000118">
    <property type="protein sequence ID" value="VBA42018.1"/>
    <property type="molecule type" value="Genomic_DNA"/>
</dbReference>
<keyword evidence="2" id="KW-1185">Reference proteome</keyword>
<name>A0A498Q717_9MYCO</name>
<dbReference type="RefSeq" id="WP_280178385.1">
    <property type="nucleotide sequence ID" value="NZ_UPHP01000118.1"/>
</dbReference>
<accession>A0A498Q717</accession>
<sequence length="44" mass="4438">MSVRLAPGGALAGVDRKTACSYTNAAELAGGWIVMAILISSPMS</sequence>
<evidence type="ECO:0000313" key="1">
    <source>
        <dbReference type="EMBL" id="VBA42018.1"/>
    </source>
</evidence>
<reference evidence="1 2" key="1">
    <citation type="submission" date="2018-09" db="EMBL/GenBank/DDBJ databases">
        <authorList>
            <person name="Tagini F."/>
        </authorList>
    </citation>
    <scope>NUCLEOTIDE SEQUENCE [LARGE SCALE GENOMIC DNA]</scope>
    <source>
        <strain evidence="1 2">MK136</strain>
    </source>
</reference>
<protein>
    <submittedName>
        <fullName evidence="1">Uncharacterized protein</fullName>
    </submittedName>
</protein>
<dbReference type="AlphaFoldDB" id="A0A498Q717"/>
<evidence type="ECO:0000313" key="2">
    <source>
        <dbReference type="Proteomes" id="UP000273307"/>
    </source>
</evidence>
<dbReference type="Proteomes" id="UP000273307">
    <property type="component" value="Unassembled WGS sequence"/>
</dbReference>
<proteinExistence type="predicted"/>
<organism evidence="1 2">
    <name type="scientific">Mycobacterium attenuatum</name>
    <dbReference type="NCBI Taxonomy" id="2341086"/>
    <lineage>
        <taxon>Bacteria</taxon>
        <taxon>Bacillati</taxon>
        <taxon>Actinomycetota</taxon>
        <taxon>Actinomycetes</taxon>
        <taxon>Mycobacteriales</taxon>
        <taxon>Mycobacteriaceae</taxon>
        <taxon>Mycobacterium</taxon>
    </lineage>
</organism>
<gene>
    <name evidence="1" type="ORF">LAUMK136_04355</name>
</gene>